<dbReference type="PANTHER" id="PTHR43464:SF89">
    <property type="entry name" value="METHYLTRANSFERASE"/>
    <property type="match status" value="1"/>
</dbReference>
<dbReference type="InterPro" id="IPR041698">
    <property type="entry name" value="Methyltransf_25"/>
</dbReference>
<organism evidence="2 3">
    <name type="scientific">Coniochaeta pulveracea</name>
    <dbReference type="NCBI Taxonomy" id="177199"/>
    <lineage>
        <taxon>Eukaryota</taxon>
        <taxon>Fungi</taxon>
        <taxon>Dikarya</taxon>
        <taxon>Ascomycota</taxon>
        <taxon>Pezizomycotina</taxon>
        <taxon>Sordariomycetes</taxon>
        <taxon>Sordariomycetidae</taxon>
        <taxon>Coniochaetales</taxon>
        <taxon>Coniochaetaceae</taxon>
        <taxon>Coniochaeta</taxon>
    </lineage>
</organism>
<dbReference type="STRING" id="177199.A0A420YHC7"/>
<dbReference type="PANTHER" id="PTHR43464">
    <property type="entry name" value="METHYLTRANSFERASE"/>
    <property type="match status" value="1"/>
</dbReference>
<accession>A0A420YHC7</accession>
<feature type="domain" description="Methyltransferase" evidence="1">
    <location>
        <begin position="58"/>
        <end position="152"/>
    </location>
</feature>
<evidence type="ECO:0000313" key="2">
    <source>
        <dbReference type="EMBL" id="RKU47245.1"/>
    </source>
</evidence>
<dbReference type="GO" id="GO:0010420">
    <property type="term" value="F:polyprenyldihydroxybenzoate methyltransferase activity"/>
    <property type="evidence" value="ECO:0007669"/>
    <property type="project" value="TreeGrafter"/>
</dbReference>
<keyword evidence="3" id="KW-1185">Reference proteome</keyword>
<dbReference type="Pfam" id="PF13649">
    <property type="entry name" value="Methyltransf_25"/>
    <property type="match status" value="1"/>
</dbReference>
<evidence type="ECO:0000313" key="3">
    <source>
        <dbReference type="Proteomes" id="UP000275385"/>
    </source>
</evidence>
<gene>
    <name evidence="2" type="ORF">DL546_008767</name>
</gene>
<dbReference type="SUPFAM" id="SSF53335">
    <property type="entry name" value="S-adenosyl-L-methionine-dependent methyltransferases"/>
    <property type="match status" value="1"/>
</dbReference>
<dbReference type="CDD" id="cd02440">
    <property type="entry name" value="AdoMet_MTases"/>
    <property type="match status" value="1"/>
</dbReference>
<dbReference type="EMBL" id="QVQW01000010">
    <property type="protein sequence ID" value="RKU47245.1"/>
    <property type="molecule type" value="Genomic_DNA"/>
</dbReference>
<proteinExistence type="predicted"/>
<protein>
    <recommendedName>
        <fullName evidence="1">Methyltransferase domain-containing protein</fullName>
    </recommendedName>
</protein>
<reference evidence="2 3" key="1">
    <citation type="submission" date="2018-08" db="EMBL/GenBank/DDBJ databases">
        <title>Draft genome of the lignicolous fungus Coniochaeta pulveracea.</title>
        <authorList>
            <person name="Borstlap C.J."/>
            <person name="De Witt R.N."/>
            <person name="Botha A."/>
            <person name="Volschenk H."/>
        </authorList>
    </citation>
    <scope>NUCLEOTIDE SEQUENCE [LARGE SCALE GENOMIC DNA]</scope>
    <source>
        <strain evidence="2 3">CAB683</strain>
    </source>
</reference>
<dbReference type="OrthoDB" id="10004862at2759"/>
<comment type="caution">
    <text evidence="2">The sequence shown here is derived from an EMBL/GenBank/DDBJ whole genome shotgun (WGS) entry which is preliminary data.</text>
</comment>
<dbReference type="AlphaFoldDB" id="A0A420YHC7"/>
<dbReference type="Gene3D" id="3.40.50.150">
    <property type="entry name" value="Vaccinia Virus protein VP39"/>
    <property type="match status" value="1"/>
</dbReference>
<dbReference type="Proteomes" id="UP000275385">
    <property type="component" value="Unassembled WGS sequence"/>
</dbReference>
<dbReference type="InterPro" id="IPR029063">
    <property type="entry name" value="SAM-dependent_MTases_sf"/>
</dbReference>
<name>A0A420YHC7_9PEZI</name>
<evidence type="ECO:0000259" key="1">
    <source>
        <dbReference type="Pfam" id="PF13649"/>
    </source>
</evidence>
<sequence>MASPSSQPPADLKARLKASYDVISPAYNAWTVDHSPLRLEYLDKLFALLPDPADPINVLELGCGAGVPVTERLLADPRFHVTANDISTTQLATAKQHLGSDRVTWLECDMMALTFSENSFDVVLGFYSLIHLPREEQDVLLERIWTWLKPGGHILLTFAAEDMEGVVMEKWLADEGWMFWSGWGKDKTLDKVNEVGFEVLVGEVKREHVDAQFLWVIGKKPA</sequence>